<dbReference type="RefSeq" id="WP_086161741.1">
    <property type="nucleotide sequence ID" value="NZ_CP021121.1"/>
</dbReference>
<dbReference type="OrthoDB" id="4245604at2"/>
<feature type="transmembrane region" description="Helical" evidence="1">
    <location>
        <begin position="173"/>
        <end position="193"/>
    </location>
</feature>
<evidence type="ECO:0000256" key="1">
    <source>
        <dbReference type="SAM" id="Phobius"/>
    </source>
</evidence>
<feature type="transmembrane region" description="Helical" evidence="1">
    <location>
        <begin position="43"/>
        <end position="64"/>
    </location>
</feature>
<evidence type="ECO:0000313" key="3">
    <source>
        <dbReference type="Proteomes" id="UP000194218"/>
    </source>
</evidence>
<keyword evidence="1" id="KW-0472">Membrane</keyword>
<gene>
    <name evidence="2" type="ORF">CAG99_26485</name>
</gene>
<dbReference type="AlphaFoldDB" id="A0A1W7D4I1"/>
<dbReference type="KEGG" id="smao:CAG99_26485"/>
<sequence length="194" mass="21770">MSAESLPREYHLVTRPRTIALGATGVGLFVIAMTLWTTEDTPAAAQVVVPVLSAALFAWQVVALRRSGTYVDLDGIRVRGLLLTRRLRWAELNEIRVEPNAEASPLFGAPDDLAYAYVRDGRRIQLLYFDGNQPVFRQEVELVRHAWEELRGPRWTPSPEADAAEVRRRRLRVVLNVVGPVAVLLTLAFFLLVS</sequence>
<proteinExistence type="predicted"/>
<evidence type="ECO:0008006" key="4">
    <source>
        <dbReference type="Google" id="ProtNLM"/>
    </source>
</evidence>
<keyword evidence="1" id="KW-0812">Transmembrane</keyword>
<name>A0A1W7D4I1_9ACTN</name>
<protein>
    <recommendedName>
        <fullName evidence="4">PH domain-containing protein</fullName>
    </recommendedName>
</protein>
<keyword evidence="1" id="KW-1133">Transmembrane helix</keyword>
<dbReference type="Proteomes" id="UP000194218">
    <property type="component" value="Chromosome"/>
</dbReference>
<feature type="transmembrane region" description="Helical" evidence="1">
    <location>
        <begin position="18"/>
        <end position="37"/>
    </location>
</feature>
<organism evidence="2 3">
    <name type="scientific">Streptomyces marincola</name>
    <dbReference type="NCBI Taxonomy" id="2878388"/>
    <lineage>
        <taxon>Bacteria</taxon>
        <taxon>Bacillati</taxon>
        <taxon>Actinomycetota</taxon>
        <taxon>Actinomycetes</taxon>
        <taxon>Kitasatosporales</taxon>
        <taxon>Streptomycetaceae</taxon>
        <taxon>Streptomyces</taxon>
    </lineage>
</organism>
<keyword evidence="3" id="KW-1185">Reference proteome</keyword>
<accession>A0A1W7D4I1</accession>
<dbReference type="EMBL" id="CP021121">
    <property type="protein sequence ID" value="ARQ71905.1"/>
    <property type="molecule type" value="Genomic_DNA"/>
</dbReference>
<reference evidence="2 3" key="1">
    <citation type="submission" date="2017-05" db="EMBL/GenBank/DDBJ databases">
        <title>Complete genome sequence of Streptomyces sp. SCSIO 03032 revealed the diverse biosynthetic pathways for its bioactive secondary metabolites.</title>
        <authorList>
            <person name="Ma L."/>
            <person name="Zhu Y."/>
            <person name="Zhang W."/>
            <person name="Zhang G."/>
            <person name="Tian X."/>
            <person name="Zhang S."/>
            <person name="Zhang C."/>
        </authorList>
    </citation>
    <scope>NUCLEOTIDE SEQUENCE [LARGE SCALE GENOMIC DNA]</scope>
    <source>
        <strain evidence="2 3">SCSIO 03032</strain>
    </source>
</reference>
<evidence type="ECO:0000313" key="2">
    <source>
        <dbReference type="EMBL" id="ARQ71905.1"/>
    </source>
</evidence>